<name>A0AAV6HHR7_9TELE</name>
<feature type="region of interest" description="Disordered" evidence="1">
    <location>
        <begin position="1"/>
        <end position="83"/>
    </location>
</feature>
<protein>
    <submittedName>
        <fullName evidence="2">Uncharacterized protein</fullName>
    </submittedName>
</protein>
<feature type="compositionally biased region" description="Basic residues" evidence="1">
    <location>
        <begin position="52"/>
        <end position="61"/>
    </location>
</feature>
<reference evidence="2" key="1">
    <citation type="submission" date="2020-10" db="EMBL/GenBank/DDBJ databases">
        <title>Chromosome-scale genome assembly of the Allis shad, Alosa alosa.</title>
        <authorList>
            <person name="Margot Z."/>
            <person name="Christophe K."/>
            <person name="Cabau C."/>
            <person name="Louis A."/>
            <person name="Berthelot C."/>
            <person name="Parey E."/>
            <person name="Roest Crollius H."/>
            <person name="Montfort J."/>
            <person name="Robinson-Rechavi M."/>
            <person name="Bucao C."/>
            <person name="Bouchez O."/>
            <person name="Gislard M."/>
            <person name="Lluch J."/>
            <person name="Milhes M."/>
            <person name="Lampietro C."/>
            <person name="Lopez Roques C."/>
            <person name="Donnadieu C."/>
            <person name="Braasch I."/>
            <person name="Desvignes T."/>
            <person name="Postlethwait J."/>
            <person name="Bobe J."/>
            <person name="Guiguen Y."/>
        </authorList>
    </citation>
    <scope>NUCLEOTIDE SEQUENCE</scope>
    <source>
        <strain evidence="2">M-15738</strain>
        <tissue evidence="2">Blood</tissue>
    </source>
</reference>
<evidence type="ECO:0000313" key="3">
    <source>
        <dbReference type="Proteomes" id="UP000823561"/>
    </source>
</evidence>
<proteinExistence type="predicted"/>
<accession>A0AAV6HHR7</accession>
<gene>
    <name evidence="2" type="ORF">AALO_G00034090</name>
</gene>
<keyword evidence="3" id="KW-1185">Reference proteome</keyword>
<feature type="non-terminal residue" evidence="2">
    <location>
        <position position="1"/>
    </location>
</feature>
<dbReference type="Proteomes" id="UP000823561">
    <property type="component" value="Chromosome 2"/>
</dbReference>
<comment type="caution">
    <text evidence="2">The sequence shown here is derived from an EMBL/GenBank/DDBJ whole genome shotgun (WGS) entry which is preliminary data.</text>
</comment>
<sequence length="83" mass="8865">EVGASPSSDHPTDTVPLQRRTPGLCGAGEEVPSGGRGRGSSVGHSVWPLCHAKSHGLRRRDRPSSSAERSEWDGKQRIHPVFG</sequence>
<organism evidence="2 3">
    <name type="scientific">Alosa alosa</name>
    <name type="common">allis shad</name>
    <dbReference type="NCBI Taxonomy" id="278164"/>
    <lineage>
        <taxon>Eukaryota</taxon>
        <taxon>Metazoa</taxon>
        <taxon>Chordata</taxon>
        <taxon>Craniata</taxon>
        <taxon>Vertebrata</taxon>
        <taxon>Euteleostomi</taxon>
        <taxon>Actinopterygii</taxon>
        <taxon>Neopterygii</taxon>
        <taxon>Teleostei</taxon>
        <taxon>Clupei</taxon>
        <taxon>Clupeiformes</taxon>
        <taxon>Clupeoidei</taxon>
        <taxon>Clupeidae</taxon>
        <taxon>Alosa</taxon>
    </lineage>
</organism>
<dbReference type="EMBL" id="JADWDJ010000002">
    <property type="protein sequence ID" value="KAG5285101.1"/>
    <property type="molecule type" value="Genomic_DNA"/>
</dbReference>
<evidence type="ECO:0000256" key="1">
    <source>
        <dbReference type="SAM" id="MobiDB-lite"/>
    </source>
</evidence>
<dbReference type="AlphaFoldDB" id="A0AAV6HHR7"/>
<evidence type="ECO:0000313" key="2">
    <source>
        <dbReference type="EMBL" id="KAG5285101.1"/>
    </source>
</evidence>